<comment type="pathway">
    <text evidence="1 10">Cofactor biosynthesis; (R)-pantothenate biosynthesis; (R)-pantoate from 3-methyl-2-oxobutanoate: step 2/2.</text>
</comment>
<keyword evidence="7 10" id="KW-0560">Oxidoreductase</keyword>
<dbReference type="SUPFAM" id="SSF48179">
    <property type="entry name" value="6-phosphogluconate dehydrogenase C-terminal domain-like"/>
    <property type="match status" value="1"/>
</dbReference>
<evidence type="ECO:0000313" key="13">
    <source>
        <dbReference type="EMBL" id="MFD0986675.1"/>
    </source>
</evidence>
<dbReference type="NCBIfam" id="TIGR00745">
    <property type="entry name" value="apbA_panE"/>
    <property type="match status" value="1"/>
</dbReference>
<dbReference type="Proteomes" id="UP001597102">
    <property type="component" value="Unassembled WGS sequence"/>
</dbReference>
<evidence type="ECO:0000256" key="10">
    <source>
        <dbReference type="RuleBase" id="RU362068"/>
    </source>
</evidence>
<dbReference type="InterPro" id="IPR008927">
    <property type="entry name" value="6-PGluconate_DH-like_C_sf"/>
</dbReference>
<dbReference type="Gene3D" id="3.40.50.720">
    <property type="entry name" value="NAD(P)-binding Rossmann-like Domain"/>
    <property type="match status" value="1"/>
</dbReference>
<gene>
    <name evidence="13" type="ORF">ACFQ2F_06150</name>
</gene>
<protein>
    <recommendedName>
        <fullName evidence="4 10">2-dehydropantoate 2-reductase</fullName>
        <ecNumber evidence="3 10">1.1.1.169</ecNumber>
    </recommendedName>
    <alternativeName>
        <fullName evidence="8 10">Ketopantoate reductase</fullName>
    </alternativeName>
</protein>
<dbReference type="SUPFAM" id="SSF51735">
    <property type="entry name" value="NAD(P)-binding Rossmann-fold domains"/>
    <property type="match status" value="1"/>
</dbReference>
<proteinExistence type="inferred from homology"/>
<evidence type="ECO:0000313" key="14">
    <source>
        <dbReference type="Proteomes" id="UP001597102"/>
    </source>
</evidence>
<evidence type="ECO:0000256" key="6">
    <source>
        <dbReference type="ARBA" id="ARBA00022857"/>
    </source>
</evidence>
<dbReference type="Gene3D" id="1.10.1040.10">
    <property type="entry name" value="N-(1-d-carboxylethyl)-l-norvaline Dehydrogenase, domain 2"/>
    <property type="match status" value="1"/>
</dbReference>
<evidence type="ECO:0000256" key="4">
    <source>
        <dbReference type="ARBA" id="ARBA00019465"/>
    </source>
</evidence>
<keyword evidence="6 10" id="KW-0521">NADP</keyword>
<dbReference type="GO" id="GO:0008677">
    <property type="term" value="F:2-dehydropantoate 2-reductase activity"/>
    <property type="evidence" value="ECO:0007669"/>
    <property type="project" value="UniProtKB-EC"/>
</dbReference>
<evidence type="ECO:0000256" key="3">
    <source>
        <dbReference type="ARBA" id="ARBA00013014"/>
    </source>
</evidence>
<keyword evidence="5 10" id="KW-0566">Pantothenate biosynthesis</keyword>
<evidence type="ECO:0000256" key="5">
    <source>
        <dbReference type="ARBA" id="ARBA00022655"/>
    </source>
</evidence>
<organism evidence="13 14">
    <name type="scientific">Methyloligella solikamskensis</name>
    <dbReference type="NCBI Taxonomy" id="1177756"/>
    <lineage>
        <taxon>Bacteria</taxon>
        <taxon>Pseudomonadati</taxon>
        <taxon>Pseudomonadota</taxon>
        <taxon>Alphaproteobacteria</taxon>
        <taxon>Hyphomicrobiales</taxon>
        <taxon>Hyphomicrobiaceae</taxon>
        <taxon>Methyloligella</taxon>
    </lineage>
</organism>
<comment type="catalytic activity">
    <reaction evidence="9 10">
        <text>(R)-pantoate + NADP(+) = 2-dehydropantoate + NADPH + H(+)</text>
        <dbReference type="Rhea" id="RHEA:16233"/>
        <dbReference type="ChEBI" id="CHEBI:11561"/>
        <dbReference type="ChEBI" id="CHEBI:15378"/>
        <dbReference type="ChEBI" id="CHEBI:15980"/>
        <dbReference type="ChEBI" id="CHEBI:57783"/>
        <dbReference type="ChEBI" id="CHEBI:58349"/>
        <dbReference type="EC" id="1.1.1.169"/>
    </reaction>
</comment>
<dbReference type="EMBL" id="JBHTJO010000001">
    <property type="protein sequence ID" value="MFD0986675.1"/>
    <property type="molecule type" value="Genomic_DNA"/>
</dbReference>
<evidence type="ECO:0000256" key="2">
    <source>
        <dbReference type="ARBA" id="ARBA00007870"/>
    </source>
</evidence>
<feature type="domain" description="Ketopantoate reductase N-terminal" evidence="11">
    <location>
        <begin position="9"/>
        <end position="164"/>
    </location>
</feature>
<dbReference type="PANTHER" id="PTHR43765:SF2">
    <property type="entry name" value="2-DEHYDROPANTOATE 2-REDUCTASE"/>
    <property type="match status" value="1"/>
</dbReference>
<comment type="function">
    <text evidence="10">Catalyzes the NADPH-dependent reduction of ketopantoate into pantoic acid.</text>
</comment>
<evidence type="ECO:0000259" key="12">
    <source>
        <dbReference type="Pfam" id="PF08546"/>
    </source>
</evidence>
<comment type="caution">
    <text evidence="13">The sequence shown here is derived from an EMBL/GenBank/DDBJ whole genome shotgun (WGS) entry which is preliminary data.</text>
</comment>
<sequence length="347" mass="36597">MMIPSNPRIAIAGAGSVGCYIGGRLKAAGRNVVFLSRPALKDAIKARGLALADLNGGEKDLVLPPENLDVTDDPVTALSTADVILVTVKSGATAAIAEAIAAHAKPETVVVSLQNGVDNVDVLRHRLGPERTVVAGMVPFNIVQTRDPGAPVSFRRATSGKVMIAEGCPRLQALLDVPGAPAREQKDMLGLQWTKLLLNLNNALNALAGVPLAQEFSDRGWRRLLAAQIKEGLATLKAAGIRPARFEGIHPRIVAGVLPLPDGLFRLLARGMLAIDPRARSSMWDDLEAGKPTEVDFIQGKVMSLAEETGTATPVTANVFLHIKDAEAAGRGSPRLSPLQISESDRG</sequence>
<dbReference type="InterPro" id="IPR050838">
    <property type="entry name" value="Ketopantoate_reductase"/>
</dbReference>
<evidence type="ECO:0000259" key="11">
    <source>
        <dbReference type="Pfam" id="PF02558"/>
    </source>
</evidence>
<dbReference type="InterPro" id="IPR013332">
    <property type="entry name" value="KPR_N"/>
</dbReference>
<comment type="similarity">
    <text evidence="2 10">Belongs to the ketopantoate reductase family.</text>
</comment>
<dbReference type="Pfam" id="PF02558">
    <property type="entry name" value="ApbA"/>
    <property type="match status" value="1"/>
</dbReference>
<dbReference type="InterPro" id="IPR036291">
    <property type="entry name" value="NAD(P)-bd_dom_sf"/>
</dbReference>
<dbReference type="InterPro" id="IPR013752">
    <property type="entry name" value="KPA_reductase"/>
</dbReference>
<dbReference type="InterPro" id="IPR003710">
    <property type="entry name" value="ApbA"/>
</dbReference>
<evidence type="ECO:0000256" key="7">
    <source>
        <dbReference type="ARBA" id="ARBA00023002"/>
    </source>
</evidence>
<dbReference type="EC" id="1.1.1.169" evidence="3 10"/>
<dbReference type="RefSeq" id="WP_379087252.1">
    <property type="nucleotide sequence ID" value="NZ_JBHTJO010000001.1"/>
</dbReference>
<dbReference type="Pfam" id="PF08546">
    <property type="entry name" value="ApbA_C"/>
    <property type="match status" value="1"/>
</dbReference>
<keyword evidence="14" id="KW-1185">Reference proteome</keyword>
<evidence type="ECO:0000256" key="9">
    <source>
        <dbReference type="ARBA" id="ARBA00048793"/>
    </source>
</evidence>
<dbReference type="PANTHER" id="PTHR43765">
    <property type="entry name" value="2-DEHYDROPANTOATE 2-REDUCTASE-RELATED"/>
    <property type="match status" value="1"/>
</dbReference>
<reference evidence="14" key="1">
    <citation type="journal article" date="2019" name="Int. J. Syst. Evol. Microbiol.">
        <title>The Global Catalogue of Microorganisms (GCM) 10K type strain sequencing project: providing services to taxonomists for standard genome sequencing and annotation.</title>
        <authorList>
            <consortium name="The Broad Institute Genomics Platform"/>
            <consortium name="The Broad Institute Genome Sequencing Center for Infectious Disease"/>
            <person name="Wu L."/>
            <person name="Ma J."/>
        </authorList>
    </citation>
    <scope>NUCLEOTIDE SEQUENCE [LARGE SCALE GENOMIC DNA]</scope>
    <source>
        <strain evidence="14">CCUG 61697</strain>
    </source>
</reference>
<accession>A0ABW3J9X6</accession>
<evidence type="ECO:0000256" key="1">
    <source>
        <dbReference type="ARBA" id="ARBA00004994"/>
    </source>
</evidence>
<dbReference type="NCBIfam" id="NF006083">
    <property type="entry name" value="PRK08229.1"/>
    <property type="match status" value="1"/>
</dbReference>
<name>A0ABW3J9X6_9HYPH</name>
<feature type="domain" description="Ketopantoate reductase C-terminal" evidence="12">
    <location>
        <begin position="187"/>
        <end position="323"/>
    </location>
</feature>
<dbReference type="InterPro" id="IPR013328">
    <property type="entry name" value="6PGD_dom2"/>
</dbReference>
<evidence type="ECO:0000256" key="8">
    <source>
        <dbReference type="ARBA" id="ARBA00032024"/>
    </source>
</evidence>